<dbReference type="Proteomes" id="UP001353858">
    <property type="component" value="Unassembled WGS sequence"/>
</dbReference>
<evidence type="ECO:0000256" key="1">
    <source>
        <dbReference type="SAM" id="MobiDB-lite"/>
    </source>
</evidence>
<accession>A0AAN7PQU3</accession>
<proteinExistence type="predicted"/>
<feature type="compositionally biased region" description="Polar residues" evidence="1">
    <location>
        <begin position="19"/>
        <end position="31"/>
    </location>
</feature>
<evidence type="ECO:0000313" key="3">
    <source>
        <dbReference type="Proteomes" id="UP001353858"/>
    </source>
</evidence>
<keyword evidence="3" id="KW-1185">Reference proteome</keyword>
<dbReference type="InterPro" id="IPR021109">
    <property type="entry name" value="Peptidase_aspartic_dom_sf"/>
</dbReference>
<evidence type="ECO:0000313" key="2">
    <source>
        <dbReference type="EMBL" id="KAK4873427.1"/>
    </source>
</evidence>
<dbReference type="AlphaFoldDB" id="A0AAN7PQU3"/>
<dbReference type="EMBL" id="JARPUR010000007">
    <property type="protein sequence ID" value="KAK4873427.1"/>
    <property type="molecule type" value="Genomic_DNA"/>
</dbReference>
<name>A0AAN7PQU3_9COLE</name>
<protein>
    <submittedName>
        <fullName evidence="2">Uncharacterized protein</fullName>
    </submittedName>
</protein>
<reference evidence="3" key="1">
    <citation type="submission" date="2023-01" db="EMBL/GenBank/DDBJ databases">
        <title>Key to firefly adult light organ development and bioluminescence: homeobox transcription factors regulate luciferase expression and transportation to peroxisome.</title>
        <authorList>
            <person name="Fu X."/>
        </authorList>
    </citation>
    <scope>NUCLEOTIDE SEQUENCE [LARGE SCALE GENOMIC DNA]</scope>
</reference>
<comment type="caution">
    <text evidence="2">The sequence shown here is derived from an EMBL/GenBank/DDBJ whole genome shotgun (WGS) entry which is preliminary data.</text>
</comment>
<sequence>MKLMGIVTHHKGRHHDSGPASTDRTLSQGSFTFPPRGSKPDTQSTVGFTRQNFSVILADNTDTPQEVLTTTVPIQIAHKTITVEMIVLPNAKSDRTLLGIDFLSKAQVLLNTAEQAWCFVENFEMPFPYAIETRIDSSPVESSTSVYNVSFTSLTEDEENMLTPDQRRSFNSFLTKHEATFCPGESLQIMLNT</sequence>
<feature type="region of interest" description="Disordered" evidence="1">
    <location>
        <begin position="1"/>
        <end position="45"/>
    </location>
</feature>
<organism evidence="2 3">
    <name type="scientific">Aquatica leii</name>
    <dbReference type="NCBI Taxonomy" id="1421715"/>
    <lineage>
        <taxon>Eukaryota</taxon>
        <taxon>Metazoa</taxon>
        <taxon>Ecdysozoa</taxon>
        <taxon>Arthropoda</taxon>
        <taxon>Hexapoda</taxon>
        <taxon>Insecta</taxon>
        <taxon>Pterygota</taxon>
        <taxon>Neoptera</taxon>
        <taxon>Endopterygota</taxon>
        <taxon>Coleoptera</taxon>
        <taxon>Polyphaga</taxon>
        <taxon>Elateriformia</taxon>
        <taxon>Elateroidea</taxon>
        <taxon>Lampyridae</taxon>
        <taxon>Luciolinae</taxon>
        <taxon>Aquatica</taxon>
    </lineage>
</organism>
<gene>
    <name evidence="2" type="ORF">RN001_015456</name>
</gene>
<dbReference type="Gene3D" id="2.40.70.10">
    <property type="entry name" value="Acid Proteases"/>
    <property type="match status" value="1"/>
</dbReference>